<feature type="DNA-binding region" description="H-T-H motif" evidence="4">
    <location>
        <begin position="26"/>
        <end position="45"/>
    </location>
</feature>
<reference evidence="6 7" key="1">
    <citation type="journal article" date="2016" name="Int. J. Syst. Evol. Microbiol.">
        <title>Pyruvatibacter mobilis gen. nov., sp. nov., a marine bacterium from the culture broth of Picochlorum sp. 122.</title>
        <authorList>
            <person name="Wang G."/>
            <person name="Tang M."/>
            <person name="Wu H."/>
            <person name="Dai S."/>
            <person name="Li T."/>
            <person name="Chen C."/>
            <person name="He H."/>
            <person name="Fan J."/>
            <person name="Xiang W."/>
            <person name="Li X."/>
        </authorList>
    </citation>
    <scope>NUCLEOTIDE SEQUENCE [LARGE SCALE GENOMIC DNA]</scope>
    <source>
        <strain evidence="6 7">GYP-11</strain>
    </source>
</reference>
<keyword evidence="7" id="KW-1185">Reference proteome</keyword>
<dbReference type="PANTHER" id="PTHR30055:SF234">
    <property type="entry name" value="HTH-TYPE TRANSCRIPTIONAL REGULATOR BETI"/>
    <property type="match status" value="1"/>
</dbReference>
<gene>
    <name evidence="6" type="ORF">GTQ45_12305</name>
</gene>
<accession>A0A845QDL0</accession>
<dbReference type="GO" id="GO:0000976">
    <property type="term" value="F:transcription cis-regulatory region binding"/>
    <property type="evidence" value="ECO:0007669"/>
    <property type="project" value="TreeGrafter"/>
</dbReference>
<dbReference type="PANTHER" id="PTHR30055">
    <property type="entry name" value="HTH-TYPE TRANSCRIPTIONAL REGULATOR RUTR"/>
    <property type="match status" value="1"/>
</dbReference>
<keyword evidence="2 4" id="KW-0238">DNA-binding</keyword>
<evidence type="ECO:0000313" key="6">
    <source>
        <dbReference type="EMBL" id="NBG96517.1"/>
    </source>
</evidence>
<dbReference type="GO" id="GO:0003700">
    <property type="term" value="F:DNA-binding transcription factor activity"/>
    <property type="evidence" value="ECO:0007669"/>
    <property type="project" value="TreeGrafter"/>
</dbReference>
<dbReference type="PRINTS" id="PR00455">
    <property type="entry name" value="HTHTETR"/>
</dbReference>
<dbReference type="Gene3D" id="1.10.357.10">
    <property type="entry name" value="Tetracycline Repressor, domain 2"/>
    <property type="match status" value="1"/>
</dbReference>
<keyword evidence="1" id="KW-0805">Transcription regulation</keyword>
<dbReference type="RefSeq" id="WP_160588580.1">
    <property type="nucleotide sequence ID" value="NZ_BMHN01000001.1"/>
</dbReference>
<dbReference type="InterPro" id="IPR050109">
    <property type="entry name" value="HTH-type_TetR-like_transc_reg"/>
</dbReference>
<dbReference type="GeneID" id="300654119"/>
<feature type="domain" description="HTH tetR-type" evidence="5">
    <location>
        <begin position="3"/>
        <end position="63"/>
    </location>
</feature>
<evidence type="ECO:0000256" key="4">
    <source>
        <dbReference type="PROSITE-ProRule" id="PRU00335"/>
    </source>
</evidence>
<evidence type="ECO:0000259" key="5">
    <source>
        <dbReference type="PROSITE" id="PS50977"/>
    </source>
</evidence>
<proteinExistence type="predicted"/>
<dbReference type="InterPro" id="IPR009057">
    <property type="entry name" value="Homeodomain-like_sf"/>
</dbReference>
<name>A0A845QDL0_9HYPH</name>
<keyword evidence="3" id="KW-0804">Transcription</keyword>
<evidence type="ECO:0000256" key="3">
    <source>
        <dbReference type="ARBA" id="ARBA00023163"/>
    </source>
</evidence>
<dbReference type="Pfam" id="PF00440">
    <property type="entry name" value="TetR_N"/>
    <property type="match status" value="1"/>
</dbReference>
<sequence>MTTSTREDLLQSALKLFAEKGFYGASIAQIARELGLTKQALLHHFGTKEKLYGEVLALINDSMTERLAAVPSSAASPEERFEQVFMALYGDGDGASDVARLVMRELMDNVGRADQARSWYLKPFLEMLIKLARDLPGNADRSDGELLAVTYQLLGAINYYALSQTTLEKIFGAQTFGHSQDAFPGALRALIRAAATP</sequence>
<dbReference type="OrthoDB" id="9816431at2"/>
<dbReference type="PROSITE" id="PS50977">
    <property type="entry name" value="HTH_TETR_2"/>
    <property type="match status" value="1"/>
</dbReference>
<protein>
    <submittedName>
        <fullName evidence="6">CerR family C-terminal domain-containing protein</fullName>
    </submittedName>
</protein>
<comment type="caution">
    <text evidence="6">The sequence shown here is derived from an EMBL/GenBank/DDBJ whole genome shotgun (WGS) entry which is preliminary data.</text>
</comment>
<evidence type="ECO:0000256" key="2">
    <source>
        <dbReference type="ARBA" id="ARBA00023125"/>
    </source>
</evidence>
<dbReference type="EMBL" id="WXYQ01000009">
    <property type="protein sequence ID" value="NBG96517.1"/>
    <property type="molecule type" value="Genomic_DNA"/>
</dbReference>
<evidence type="ECO:0000256" key="1">
    <source>
        <dbReference type="ARBA" id="ARBA00023015"/>
    </source>
</evidence>
<evidence type="ECO:0000313" key="7">
    <source>
        <dbReference type="Proteomes" id="UP000470384"/>
    </source>
</evidence>
<dbReference type="InterPro" id="IPR001647">
    <property type="entry name" value="HTH_TetR"/>
</dbReference>
<dbReference type="SUPFAM" id="SSF46689">
    <property type="entry name" value="Homeodomain-like"/>
    <property type="match status" value="1"/>
</dbReference>
<dbReference type="Proteomes" id="UP000470384">
    <property type="component" value="Unassembled WGS sequence"/>
</dbReference>
<dbReference type="AlphaFoldDB" id="A0A845QDL0"/>
<organism evidence="6 7">
    <name type="scientific">Pyruvatibacter mobilis</name>
    <dbReference type="NCBI Taxonomy" id="1712261"/>
    <lineage>
        <taxon>Bacteria</taxon>
        <taxon>Pseudomonadati</taxon>
        <taxon>Pseudomonadota</taxon>
        <taxon>Alphaproteobacteria</taxon>
        <taxon>Hyphomicrobiales</taxon>
        <taxon>Parvibaculaceae</taxon>
        <taxon>Pyruvatibacter</taxon>
    </lineage>
</organism>